<organism evidence="1 2">
    <name type="scientific">Daphnia magna</name>
    <dbReference type="NCBI Taxonomy" id="35525"/>
    <lineage>
        <taxon>Eukaryota</taxon>
        <taxon>Metazoa</taxon>
        <taxon>Ecdysozoa</taxon>
        <taxon>Arthropoda</taxon>
        <taxon>Crustacea</taxon>
        <taxon>Branchiopoda</taxon>
        <taxon>Diplostraca</taxon>
        <taxon>Cladocera</taxon>
        <taxon>Anomopoda</taxon>
        <taxon>Daphniidae</taxon>
        <taxon>Daphnia</taxon>
    </lineage>
</organism>
<dbReference type="Proteomes" id="UP000076858">
    <property type="component" value="Unassembled WGS sequence"/>
</dbReference>
<reference evidence="1 2" key="1">
    <citation type="submission" date="2016-03" db="EMBL/GenBank/DDBJ databases">
        <title>EvidentialGene: Evidence-directed Construction of Genes on Genomes.</title>
        <authorList>
            <person name="Gilbert D.G."/>
            <person name="Choi J.-H."/>
            <person name="Mockaitis K."/>
            <person name="Colbourne J."/>
            <person name="Pfrender M."/>
        </authorList>
    </citation>
    <scope>NUCLEOTIDE SEQUENCE [LARGE SCALE GENOMIC DNA]</scope>
    <source>
        <strain evidence="1 2">Xinb3</strain>
        <tissue evidence="1">Complete organism</tissue>
    </source>
</reference>
<proteinExistence type="predicted"/>
<name>A0A162CW95_9CRUS</name>
<protein>
    <submittedName>
        <fullName evidence="1">Uncharacterized protein</fullName>
    </submittedName>
</protein>
<comment type="caution">
    <text evidence="1">The sequence shown here is derived from an EMBL/GenBank/DDBJ whole genome shotgun (WGS) entry which is preliminary data.</text>
</comment>
<accession>A0A162CW95</accession>
<evidence type="ECO:0000313" key="2">
    <source>
        <dbReference type="Proteomes" id="UP000076858"/>
    </source>
</evidence>
<sequence length="77" mass="8499">MAVATPVFYYSGLSVERTVSCTKIQLRLHLAATPSCSTTPSWLVLQDFLQGYTAATSITTCAISPPNFKRFCFEVLF</sequence>
<dbReference type="AlphaFoldDB" id="A0A162CW95"/>
<dbReference type="EMBL" id="LRGB01011811">
    <property type="protein sequence ID" value="KZS00054.1"/>
    <property type="molecule type" value="Genomic_DNA"/>
</dbReference>
<gene>
    <name evidence="1" type="ORF">APZ42_003815</name>
</gene>
<evidence type="ECO:0000313" key="1">
    <source>
        <dbReference type="EMBL" id="KZS00054.1"/>
    </source>
</evidence>
<keyword evidence="2" id="KW-1185">Reference proteome</keyword>